<sequence length="229" mass="25139">MVFSPSLTHTLGSNILTVGVEVDLHHTILDGSVELVVRRSRTTVEDQEQWVLGLCTDLLDGILLVLSQDFWSQDNVTWLVDTVHVTESGSNGEVWRNWSKGFVHGKHSLWLGVQQVLVCALVVDTVLLTTGDTDLHLEPLVQLGHSGETRDKLAFGVVIVAVELPNVHHNLKLSMELGVRVEIVERVEHLVVVIAVAGPYYQKRIAIAGGLDLCNRAVFCDGEKTVGKA</sequence>
<evidence type="ECO:0000313" key="2">
    <source>
        <dbReference type="Proteomes" id="UP000769157"/>
    </source>
</evidence>
<evidence type="ECO:0000313" key="1">
    <source>
        <dbReference type="EMBL" id="KAH3662298.1"/>
    </source>
</evidence>
<reference evidence="1" key="2">
    <citation type="submission" date="2021-01" db="EMBL/GenBank/DDBJ databases">
        <authorList>
            <person name="Schikora-Tamarit M.A."/>
        </authorList>
    </citation>
    <scope>NUCLEOTIDE SEQUENCE</scope>
    <source>
        <strain evidence="1">CBS6075</strain>
    </source>
</reference>
<dbReference type="RefSeq" id="XP_046059387.1">
    <property type="nucleotide sequence ID" value="XM_046206743.1"/>
</dbReference>
<dbReference type="Proteomes" id="UP000769157">
    <property type="component" value="Unassembled WGS sequence"/>
</dbReference>
<name>A0A9P8T111_9ASCO</name>
<comment type="caution">
    <text evidence="1">The sequence shown here is derived from an EMBL/GenBank/DDBJ whole genome shotgun (WGS) entry which is preliminary data.</text>
</comment>
<dbReference type="AlphaFoldDB" id="A0A9P8T111"/>
<gene>
    <name evidence="1" type="ORF">OGAPHI_005548</name>
</gene>
<protein>
    <submittedName>
        <fullName evidence="1">Uncharacterized protein</fullName>
    </submittedName>
</protein>
<keyword evidence="2" id="KW-1185">Reference proteome</keyword>
<proteinExistence type="predicted"/>
<dbReference type="GeneID" id="70237512"/>
<accession>A0A9P8T111</accession>
<organism evidence="1 2">
    <name type="scientific">Ogataea philodendri</name>
    <dbReference type="NCBI Taxonomy" id="1378263"/>
    <lineage>
        <taxon>Eukaryota</taxon>
        <taxon>Fungi</taxon>
        <taxon>Dikarya</taxon>
        <taxon>Ascomycota</taxon>
        <taxon>Saccharomycotina</taxon>
        <taxon>Pichiomycetes</taxon>
        <taxon>Pichiales</taxon>
        <taxon>Pichiaceae</taxon>
        <taxon>Ogataea</taxon>
    </lineage>
</organism>
<reference evidence="1" key="1">
    <citation type="journal article" date="2021" name="Open Biol.">
        <title>Shared evolutionary footprints suggest mitochondrial oxidative damage underlies multiple complex I losses in fungi.</title>
        <authorList>
            <person name="Schikora-Tamarit M.A."/>
            <person name="Marcet-Houben M."/>
            <person name="Nosek J."/>
            <person name="Gabaldon T."/>
        </authorList>
    </citation>
    <scope>NUCLEOTIDE SEQUENCE</scope>
    <source>
        <strain evidence="1">CBS6075</strain>
    </source>
</reference>
<dbReference type="EMBL" id="JAEUBE010000378">
    <property type="protein sequence ID" value="KAH3662298.1"/>
    <property type="molecule type" value="Genomic_DNA"/>
</dbReference>